<dbReference type="InterPro" id="IPR002900">
    <property type="entry name" value="DUF38/FTH_CAE_spp"/>
</dbReference>
<dbReference type="FunCoup" id="G0N2W1">
    <property type="interactions" value="1588"/>
</dbReference>
<dbReference type="OrthoDB" id="7600185at2759"/>
<dbReference type="Proteomes" id="UP000008068">
    <property type="component" value="Unassembled WGS sequence"/>
</dbReference>
<dbReference type="InParanoid" id="G0N2W1"/>
<dbReference type="GO" id="GO:0045087">
    <property type="term" value="P:innate immune response"/>
    <property type="evidence" value="ECO:0007669"/>
    <property type="project" value="TreeGrafter"/>
</dbReference>
<dbReference type="OMA" id="FEYCHIN"/>
<dbReference type="AlphaFoldDB" id="G0N2W1"/>
<feature type="domain" description="DUF38" evidence="1">
    <location>
        <begin position="143"/>
        <end position="269"/>
    </location>
</feature>
<proteinExistence type="predicted"/>
<name>G0N2W1_CAEBE</name>
<dbReference type="EMBL" id="GL379832">
    <property type="protein sequence ID" value="EGT51187.1"/>
    <property type="molecule type" value="Genomic_DNA"/>
</dbReference>
<organism evidence="3">
    <name type="scientific">Caenorhabditis brenneri</name>
    <name type="common">Nematode worm</name>
    <dbReference type="NCBI Taxonomy" id="135651"/>
    <lineage>
        <taxon>Eukaryota</taxon>
        <taxon>Metazoa</taxon>
        <taxon>Ecdysozoa</taxon>
        <taxon>Nematoda</taxon>
        <taxon>Chromadorea</taxon>
        <taxon>Rhabditida</taxon>
        <taxon>Rhabditina</taxon>
        <taxon>Rhabditomorpha</taxon>
        <taxon>Rhabditoidea</taxon>
        <taxon>Rhabditidae</taxon>
        <taxon>Peloderinae</taxon>
        <taxon>Caenorhabditis</taxon>
    </lineage>
</organism>
<dbReference type="Pfam" id="PF01827">
    <property type="entry name" value="FTH"/>
    <property type="match status" value="1"/>
</dbReference>
<gene>
    <name evidence="2" type="primary">Cbn-fbxa-206</name>
    <name evidence="2" type="ORF">CAEBREN_13546</name>
</gene>
<dbReference type="PANTHER" id="PTHR23015:SF4">
    <property type="entry name" value="DUF38 DOMAIN-CONTAINING PROTEIN-RELATED"/>
    <property type="match status" value="1"/>
</dbReference>
<protein>
    <submittedName>
        <fullName evidence="2">CBN-FBXA-206 protein</fullName>
    </submittedName>
</protein>
<dbReference type="HOGENOM" id="CLU_847927_0_0_1"/>
<accession>G0N2W1</accession>
<keyword evidence="3" id="KW-1185">Reference proteome</keyword>
<evidence type="ECO:0000259" key="1">
    <source>
        <dbReference type="Pfam" id="PF01827"/>
    </source>
</evidence>
<dbReference type="eggNOG" id="ENOG502TJVF">
    <property type="taxonomic scope" value="Eukaryota"/>
</dbReference>
<dbReference type="InterPro" id="IPR040161">
    <property type="entry name" value="FB224"/>
</dbReference>
<reference evidence="3" key="1">
    <citation type="submission" date="2011-07" db="EMBL/GenBank/DDBJ databases">
        <authorList>
            <consortium name="Caenorhabditis brenneri Sequencing and Analysis Consortium"/>
            <person name="Wilson R.K."/>
        </authorList>
    </citation>
    <scope>NUCLEOTIDE SEQUENCE [LARGE SCALE GENOMIC DNA]</scope>
    <source>
        <strain evidence="3">PB2801</strain>
    </source>
</reference>
<dbReference type="PANTHER" id="PTHR23015">
    <property type="entry name" value="UNCHARACTERIZED C.ELEGANS PROTEIN"/>
    <property type="match status" value="1"/>
</dbReference>
<evidence type="ECO:0000313" key="3">
    <source>
        <dbReference type="Proteomes" id="UP000008068"/>
    </source>
</evidence>
<evidence type="ECO:0000313" key="2">
    <source>
        <dbReference type="EMBL" id="EGT51187.1"/>
    </source>
</evidence>
<sequence>MSPTSFGPRTPLLYFPDNLPEVIRHLSLRAYGSYEKQLLRHVSKSLRSLVDTSKPRLQSISLTWTPEEVWAEFDQQTVVYTGPAPDGWLEEDRKYDDDDAKVIRAPAFENLALEDLKLALENPKLRLDSLRIRGSGIHGGLWIQKIQKILDSLQISVRTLETTPAALPTILPYLKPAPLHTIRIFDAYDDPAGIQNLNLATLLALEQWKQAEKFILSNMFDNGFPMQLAAHFRRFLVEEHELDVQKFERIRDYFSKLANFEYCHINYQKIRDFAGIVKSAGTQKPYSNFVCHYRIPDNPKYFFEFKIPAEKYCIIIEKKERKRPLRRG</sequence>